<dbReference type="AlphaFoldDB" id="A0A921SS59"/>
<feature type="transmembrane region" description="Helical" evidence="10">
    <location>
        <begin position="255"/>
        <end position="275"/>
    </location>
</feature>
<evidence type="ECO:0000256" key="7">
    <source>
        <dbReference type="ARBA" id="ARBA00022840"/>
    </source>
</evidence>
<keyword evidence="6" id="KW-0378">Hydrolase</keyword>
<keyword evidence="2" id="KW-0813">Transport</keyword>
<dbReference type="PROSITE" id="PS00211">
    <property type="entry name" value="ABC_TRANSPORTER_1"/>
    <property type="match status" value="1"/>
</dbReference>
<evidence type="ECO:0000313" key="14">
    <source>
        <dbReference type="Proteomes" id="UP000760668"/>
    </source>
</evidence>
<evidence type="ECO:0000313" key="13">
    <source>
        <dbReference type="EMBL" id="HJG86226.1"/>
    </source>
</evidence>
<dbReference type="Pfam" id="PF00005">
    <property type="entry name" value="ABC_tran"/>
    <property type="match status" value="1"/>
</dbReference>
<evidence type="ECO:0000256" key="6">
    <source>
        <dbReference type="ARBA" id="ARBA00022807"/>
    </source>
</evidence>
<feature type="transmembrane region" description="Helical" evidence="10">
    <location>
        <begin position="287"/>
        <end position="306"/>
    </location>
</feature>
<dbReference type="GO" id="GO:0016887">
    <property type="term" value="F:ATP hydrolysis activity"/>
    <property type="evidence" value="ECO:0007669"/>
    <property type="project" value="InterPro"/>
</dbReference>
<keyword evidence="6" id="KW-0788">Thiol protease</keyword>
<dbReference type="PANTHER" id="PTHR43394:SF1">
    <property type="entry name" value="ATP-BINDING CASSETTE SUB-FAMILY B MEMBER 10, MITOCHONDRIAL"/>
    <property type="match status" value="1"/>
</dbReference>
<dbReference type="GO" id="GO:0005886">
    <property type="term" value="C:plasma membrane"/>
    <property type="evidence" value="ECO:0007669"/>
    <property type="project" value="UniProtKB-SubCell"/>
</dbReference>
<evidence type="ECO:0000256" key="9">
    <source>
        <dbReference type="ARBA" id="ARBA00023136"/>
    </source>
</evidence>
<dbReference type="SUPFAM" id="SSF90123">
    <property type="entry name" value="ABC transporter transmembrane region"/>
    <property type="match status" value="1"/>
</dbReference>
<feature type="transmembrane region" description="Helical" evidence="10">
    <location>
        <begin position="63"/>
        <end position="82"/>
    </location>
</feature>
<dbReference type="InterPro" id="IPR039421">
    <property type="entry name" value="Type_1_exporter"/>
</dbReference>
<dbReference type="GO" id="GO:0005524">
    <property type="term" value="F:ATP binding"/>
    <property type="evidence" value="ECO:0007669"/>
    <property type="project" value="UniProtKB-KW"/>
</dbReference>
<dbReference type="Pfam" id="PF00664">
    <property type="entry name" value="ABC_membrane"/>
    <property type="match status" value="1"/>
</dbReference>
<comment type="caution">
    <text evidence="13">The sequence shown here is derived from an EMBL/GenBank/DDBJ whole genome shotgun (WGS) entry which is preliminary data.</text>
</comment>
<reference evidence="13" key="1">
    <citation type="journal article" date="2021" name="PeerJ">
        <title>Extensive microbial diversity within the chicken gut microbiome revealed by metagenomics and culture.</title>
        <authorList>
            <person name="Gilroy R."/>
            <person name="Ravi A."/>
            <person name="Getino M."/>
            <person name="Pursley I."/>
            <person name="Horton D.L."/>
            <person name="Alikhan N.F."/>
            <person name="Baker D."/>
            <person name="Gharbi K."/>
            <person name="Hall N."/>
            <person name="Watson M."/>
            <person name="Adriaenssens E.M."/>
            <person name="Foster-Nyarko E."/>
            <person name="Jarju S."/>
            <person name="Secka A."/>
            <person name="Antonio M."/>
            <person name="Oren A."/>
            <person name="Chaudhuri R.R."/>
            <person name="La Ragione R."/>
            <person name="Hildebrand F."/>
            <person name="Pallen M.J."/>
        </authorList>
    </citation>
    <scope>NUCLEOTIDE SEQUENCE</scope>
    <source>
        <strain evidence="13">CHK179-5677</strain>
    </source>
</reference>
<comment type="subcellular location">
    <subcellularLocation>
        <location evidence="1">Cell membrane</location>
        <topology evidence="1">Multi-pass membrane protein</topology>
    </subcellularLocation>
</comment>
<dbReference type="PANTHER" id="PTHR43394">
    <property type="entry name" value="ATP-DEPENDENT PERMEASE MDL1, MITOCHONDRIAL"/>
    <property type="match status" value="1"/>
</dbReference>
<evidence type="ECO:0000256" key="3">
    <source>
        <dbReference type="ARBA" id="ARBA00022475"/>
    </source>
</evidence>
<accession>A0A921SS59</accession>
<dbReference type="FunFam" id="3.40.50.300:FF:000299">
    <property type="entry name" value="ABC transporter ATP-binding protein/permease"/>
    <property type="match status" value="1"/>
</dbReference>
<dbReference type="Gene3D" id="3.40.50.300">
    <property type="entry name" value="P-loop containing nucleotide triphosphate hydrolases"/>
    <property type="match status" value="1"/>
</dbReference>
<reference evidence="13" key="2">
    <citation type="submission" date="2021-09" db="EMBL/GenBank/DDBJ databases">
        <authorList>
            <person name="Gilroy R."/>
        </authorList>
    </citation>
    <scope>NUCLEOTIDE SEQUENCE</scope>
    <source>
        <strain evidence="13">CHK179-5677</strain>
    </source>
</reference>
<feature type="domain" description="ABC transmembrane type-1" evidence="12">
    <location>
        <begin position="29"/>
        <end position="312"/>
    </location>
</feature>
<keyword evidence="6" id="KW-0645">Protease</keyword>
<dbReference type="InterPro" id="IPR017871">
    <property type="entry name" value="ABC_transporter-like_CS"/>
</dbReference>
<dbReference type="InterPro" id="IPR003439">
    <property type="entry name" value="ABC_transporter-like_ATP-bd"/>
</dbReference>
<feature type="transmembrane region" description="Helical" evidence="10">
    <location>
        <begin position="167"/>
        <end position="187"/>
    </location>
</feature>
<keyword evidence="8 10" id="KW-1133">Transmembrane helix</keyword>
<evidence type="ECO:0000259" key="12">
    <source>
        <dbReference type="PROSITE" id="PS50929"/>
    </source>
</evidence>
<dbReference type="SUPFAM" id="SSF52540">
    <property type="entry name" value="P-loop containing nucleoside triphosphate hydrolases"/>
    <property type="match status" value="1"/>
</dbReference>
<dbReference type="InterPro" id="IPR003593">
    <property type="entry name" value="AAA+_ATPase"/>
</dbReference>
<keyword evidence="7 13" id="KW-0067">ATP-binding</keyword>
<dbReference type="GO" id="GO:0015421">
    <property type="term" value="F:ABC-type oligopeptide transporter activity"/>
    <property type="evidence" value="ECO:0007669"/>
    <property type="project" value="TreeGrafter"/>
</dbReference>
<dbReference type="GO" id="GO:0008234">
    <property type="term" value="F:cysteine-type peptidase activity"/>
    <property type="evidence" value="ECO:0007669"/>
    <property type="project" value="UniProtKB-KW"/>
</dbReference>
<dbReference type="Gene3D" id="1.20.1560.10">
    <property type="entry name" value="ABC transporter type 1, transmembrane domain"/>
    <property type="match status" value="1"/>
</dbReference>
<organism evidence="13 14">
    <name type="scientific">Pseudoflavonifractor capillosus</name>
    <dbReference type="NCBI Taxonomy" id="106588"/>
    <lineage>
        <taxon>Bacteria</taxon>
        <taxon>Bacillati</taxon>
        <taxon>Bacillota</taxon>
        <taxon>Clostridia</taxon>
        <taxon>Eubacteriales</taxon>
        <taxon>Oscillospiraceae</taxon>
        <taxon>Pseudoflavonifractor</taxon>
    </lineage>
</organism>
<evidence type="ECO:0000256" key="5">
    <source>
        <dbReference type="ARBA" id="ARBA00022741"/>
    </source>
</evidence>
<dbReference type="PROSITE" id="PS50929">
    <property type="entry name" value="ABC_TM1F"/>
    <property type="match status" value="1"/>
</dbReference>
<sequence>MSRKNATRSGLGIMARLIVLVGPLLPFMVLAIALGVAGFLCATAITVLGGWAMLDVMGLDAPMSFILLFHFLALAAVLRGFLRYGEQACNHFIAFKLLALVRDKVFGALRRLCPAKLEGRDRGDLIALITSDIELLEVFYAHTISPAAIALIMSVIMAVFIGSFHPLLGVVAAIAYVTVGLALPFLISRSTGDAGGRFRAGAGALSGFVLDSLRGLREILQYRRGAQRLEELDARTAALSDTERQLKDAAARGTALTNTVILLFDLAMLLAAALLFQAGRVGFDGVLIPLVALMSSFGPVVALANLGSTLQNTLAAGGRVLDLLDEAPLVEEVSGKAPVSFSGGSCEHVTFSYGEETILSDLSLDIRKGEILGIIGPSGSGKSTLLRLLMRFWDVNHGSVKLSNTDVKDINTADLRQIEALVTQDTHLFHDSIANNLRIAKPDATQEELEDACRKASVHDFILSLPKGYDTPVGELGDTLSGGERQRLGLARAFLHGAPLLLLDEPTSNLDSLNEAVILKALKEEQGNRTVVLVSHRASTMGIAHRVCRVANGRMS</sequence>
<keyword evidence="9 10" id="KW-0472">Membrane</keyword>
<keyword evidence="3" id="KW-1003">Cell membrane</keyword>
<dbReference type="InterPro" id="IPR011527">
    <property type="entry name" value="ABC1_TM_dom"/>
</dbReference>
<feature type="transmembrane region" description="Helical" evidence="10">
    <location>
        <begin position="138"/>
        <end position="161"/>
    </location>
</feature>
<protein>
    <submittedName>
        <fullName evidence="13">ABC transporter ATP-binding protein/permease</fullName>
    </submittedName>
</protein>
<dbReference type="InterPro" id="IPR036640">
    <property type="entry name" value="ABC1_TM_sf"/>
</dbReference>
<dbReference type="InterPro" id="IPR027417">
    <property type="entry name" value="P-loop_NTPase"/>
</dbReference>
<keyword evidence="5" id="KW-0547">Nucleotide-binding</keyword>
<feature type="transmembrane region" description="Helical" evidence="10">
    <location>
        <begin position="20"/>
        <end position="51"/>
    </location>
</feature>
<gene>
    <name evidence="13" type="ORF">K8V01_04275</name>
</gene>
<dbReference type="SMART" id="SM00382">
    <property type="entry name" value="AAA"/>
    <property type="match status" value="1"/>
</dbReference>
<dbReference type="PROSITE" id="PS50893">
    <property type="entry name" value="ABC_TRANSPORTER_2"/>
    <property type="match status" value="1"/>
</dbReference>
<evidence type="ECO:0000256" key="2">
    <source>
        <dbReference type="ARBA" id="ARBA00022448"/>
    </source>
</evidence>
<dbReference type="RefSeq" id="WP_295369760.1">
    <property type="nucleotide sequence ID" value="NZ_DYUC01000037.1"/>
</dbReference>
<proteinExistence type="predicted"/>
<evidence type="ECO:0000259" key="11">
    <source>
        <dbReference type="PROSITE" id="PS50893"/>
    </source>
</evidence>
<keyword evidence="4 10" id="KW-0812">Transmembrane</keyword>
<evidence type="ECO:0000256" key="1">
    <source>
        <dbReference type="ARBA" id="ARBA00004651"/>
    </source>
</evidence>
<dbReference type="Proteomes" id="UP000760668">
    <property type="component" value="Unassembled WGS sequence"/>
</dbReference>
<evidence type="ECO:0000256" key="4">
    <source>
        <dbReference type="ARBA" id="ARBA00022692"/>
    </source>
</evidence>
<evidence type="ECO:0000256" key="8">
    <source>
        <dbReference type="ARBA" id="ARBA00022989"/>
    </source>
</evidence>
<dbReference type="EMBL" id="DYUC01000037">
    <property type="protein sequence ID" value="HJG86226.1"/>
    <property type="molecule type" value="Genomic_DNA"/>
</dbReference>
<feature type="domain" description="ABC transporter" evidence="11">
    <location>
        <begin position="344"/>
        <end position="556"/>
    </location>
</feature>
<evidence type="ECO:0000256" key="10">
    <source>
        <dbReference type="SAM" id="Phobius"/>
    </source>
</evidence>
<name>A0A921SS59_9FIRM</name>